<reference evidence="2" key="2">
    <citation type="submission" date="2016-12" db="EMBL/GenBank/DDBJ databases">
        <authorList>
            <person name="Song W.-J."/>
            <person name="Kurnit D.M."/>
        </authorList>
    </citation>
    <scope>NUCLEOTIDE SEQUENCE</scope>
</reference>
<dbReference type="InterPro" id="IPR013783">
    <property type="entry name" value="Ig-like_fold"/>
</dbReference>
<name>A0A1B1TAB6_9ARCH</name>
<evidence type="ECO:0000256" key="1">
    <source>
        <dbReference type="SAM" id="Phobius"/>
    </source>
</evidence>
<feature type="transmembrane region" description="Helical" evidence="1">
    <location>
        <begin position="385"/>
        <end position="405"/>
    </location>
</feature>
<reference evidence="2" key="1">
    <citation type="journal article" date="2015" name="ISME J.">
        <title>A new class of marine Euryarchaeota group II from the Mediterranean deep chlorophyll maximum.</title>
        <authorList>
            <person name="Martin-Cuadrado A.B."/>
            <person name="Garcia-Heredia I."/>
            <person name="Molto A.G."/>
            <person name="Lopez-Ubeda R."/>
            <person name="Kimes N."/>
            <person name="Lopez-Garcia P."/>
            <person name="Moreira D."/>
            <person name="Rodriguez-Valera F."/>
        </authorList>
    </citation>
    <scope>NUCLEOTIDE SEQUENCE</scope>
</reference>
<accession>A0A1B1TAB6</accession>
<evidence type="ECO:0000313" key="2">
    <source>
        <dbReference type="EMBL" id="ANV79219.1"/>
    </source>
</evidence>
<keyword evidence="1" id="KW-1133">Transmembrane helix</keyword>
<dbReference type="Gene3D" id="2.60.40.10">
    <property type="entry name" value="Immunoglobulins"/>
    <property type="match status" value="4"/>
</dbReference>
<keyword evidence="1" id="KW-0812">Transmembrane</keyword>
<proteinExistence type="predicted"/>
<dbReference type="EMBL" id="KP211816">
    <property type="protein sequence ID" value="ANV79219.1"/>
    <property type="molecule type" value="Genomic_DNA"/>
</dbReference>
<keyword evidence="1" id="KW-0472">Membrane</keyword>
<dbReference type="AlphaFoldDB" id="A0A1B1TAB6"/>
<protein>
    <submittedName>
        <fullName evidence="2">Uncharacterized protein</fullName>
    </submittedName>
</protein>
<organism evidence="2">
    <name type="scientific">uncultured Poseidoniia archaeon</name>
    <dbReference type="NCBI Taxonomy" id="1697135"/>
    <lineage>
        <taxon>Archaea</taxon>
        <taxon>Methanobacteriati</taxon>
        <taxon>Thermoplasmatota</taxon>
        <taxon>Candidatus Poseidoniia</taxon>
        <taxon>environmental samples</taxon>
    </lineage>
</organism>
<sequence>MTILEPAPTITYQTDSLILTRGEAMPSALHAIFGGGAVASFNVEPQLPDGLNFANGTVFGTPTVNSTMVQYNISAINNGGSGHFLLNITILEPVAILDVETNYFELTRSENEMNLTFNNTGGMVATWEVYPDLPDGLVFGNGTITGVPTVNASLATYKIFANNTGGSANISININVLEPAANISYKTTQFTLTNGQDRFKVSPVLLGGNPDTWEFEPELPEGITFSNGVFSGVPAENLSTTSFTVWANNTGGSSVATIELTINQPFYVVRYPATILVLNASEDMPVLAPVYYFDETSDPTWTVSPALPEGLIFKNGNISGTPTMPQPLTQYNVTVTGDMVPFTIVVMIEIMGDKVNMTIPDNRNQTALEQGPPETIFPEPEEEEIAYWLFPLFLIILLWLTAMIYNARKVDDGGEGA</sequence>